<evidence type="ECO:0000256" key="2">
    <source>
        <dbReference type="ARBA" id="ARBA00001946"/>
    </source>
</evidence>
<dbReference type="RefSeq" id="WP_194117327.1">
    <property type="nucleotide sequence ID" value="NZ_JADFUA010000013.1"/>
</dbReference>
<comment type="caution">
    <text evidence="8">The sequence shown here is derived from an EMBL/GenBank/DDBJ whole genome shotgun (WGS) entry which is preliminary data.</text>
</comment>
<evidence type="ECO:0000256" key="5">
    <source>
        <dbReference type="ARBA" id="ARBA00022842"/>
    </source>
</evidence>
<dbReference type="EMBL" id="JADFUA010000013">
    <property type="protein sequence ID" value="MBE9610779.1"/>
    <property type="molecule type" value="Genomic_DNA"/>
</dbReference>
<dbReference type="NCBIfam" id="NF007980">
    <property type="entry name" value="PRK10707.1"/>
    <property type="match status" value="1"/>
</dbReference>
<evidence type="ECO:0000313" key="8">
    <source>
        <dbReference type="EMBL" id="MBE9610779.1"/>
    </source>
</evidence>
<keyword evidence="5" id="KW-0460">Magnesium</keyword>
<dbReference type="InterPro" id="IPR015797">
    <property type="entry name" value="NUDIX_hydrolase-like_dom_sf"/>
</dbReference>
<organism evidence="8 9">
    <name type="scientific">Chitinilyticum piscinae</name>
    <dbReference type="NCBI Taxonomy" id="2866724"/>
    <lineage>
        <taxon>Bacteria</taxon>
        <taxon>Pseudomonadati</taxon>
        <taxon>Pseudomonadota</taxon>
        <taxon>Betaproteobacteria</taxon>
        <taxon>Neisseriales</taxon>
        <taxon>Chitinibacteraceae</taxon>
        <taxon>Chitinilyticum</taxon>
    </lineage>
</organism>
<keyword evidence="3" id="KW-0479">Metal-binding</keyword>
<dbReference type="PROSITE" id="PS51462">
    <property type="entry name" value="NUDIX"/>
    <property type="match status" value="1"/>
</dbReference>
<keyword evidence="6" id="KW-0464">Manganese</keyword>
<dbReference type="Proteomes" id="UP000604481">
    <property type="component" value="Unassembled WGS sequence"/>
</dbReference>
<dbReference type="InterPro" id="IPR045121">
    <property type="entry name" value="CoAse"/>
</dbReference>
<dbReference type="AlphaFoldDB" id="A0A8J7KGW1"/>
<accession>A0A8J7KGW1</accession>
<dbReference type="PANTHER" id="PTHR12992:SF11">
    <property type="entry name" value="MITOCHONDRIAL COENZYME A DIPHOSPHATASE NUDT8"/>
    <property type="match status" value="1"/>
</dbReference>
<comment type="cofactor">
    <cofactor evidence="1">
        <name>Mn(2+)</name>
        <dbReference type="ChEBI" id="CHEBI:29035"/>
    </cofactor>
</comment>
<evidence type="ECO:0000259" key="7">
    <source>
        <dbReference type="PROSITE" id="PS51462"/>
    </source>
</evidence>
<dbReference type="SUPFAM" id="SSF55811">
    <property type="entry name" value="Nudix"/>
    <property type="match status" value="1"/>
</dbReference>
<evidence type="ECO:0000256" key="1">
    <source>
        <dbReference type="ARBA" id="ARBA00001936"/>
    </source>
</evidence>
<dbReference type="GO" id="GO:0010945">
    <property type="term" value="F:coenzyme A diphosphatase activity"/>
    <property type="evidence" value="ECO:0007669"/>
    <property type="project" value="InterPro"/>
</dbReference>
<dbReference type="CDD" id="cd03426">
    <property type="entry name" value="NUDIX_CoAse_Nudt7"/>
    <property type="match status" value="1"/>
</dbReference>
<evidence type="ECO:0000313" key="9">
    <source>
        <dbReference type="Proteomes" id="UP000604481"/>
    </source>
</evidence>
<dbReference type="Gene3D" id="3.90.79.10">
    <property type="entry name" value="Nucleoside Triphosphate Pyrophosphohydrolase"/>
    <property type="match status" value="1"/>
</dbReference>
<name>A0A8J7KGW1_9NEIS</name>
<comment type="cofactor">
    <cofactor evidence="2">
        <name>Mg(2+)</name>
        <dbReference type="ChEBI" id="CHEBI:18420"/>
    </cofactor>
</comment>
<proteinExistence type="predicted"/>
<feature type="domain" description="Nudix hydrolase" evidence="7">
    <location>
        <begin position="37"/>
        <end position="168"/>
    </location>
</feature>
<evidence type="ECO:0000256" key="3">
    <source>
        <dbReference type="ARBA" id="ARBA00022723"/>
    </source>
</evidence>
<gene>
    <name evidence="8" type="ORF">INR99_15675</name>
</gene>
<dbReference type="PANTHER" id="PTHR12992">
    <property type="entry name" value="NUDIX HYDROLASE"/>
    <property type="match status" value="1"/>
</dbReference>
<dbReference type="Pfam" id="PF00293">
    <property type="entry name" value="NUDIX"/>
    <property type="match status" value="1"/>
</dbReference>
<keyword evidence="9" id="KW-1185">Reference proteome</keyword>
<dbReference type="GO" id="GO:0046872">
    <property type="term" value="F:metal ion binding"/>
    <property type="evidence" value="ECO:0007669"/>
    <property type="project" value="UniProtKB-KW"/>
</dbReference>
<dbReference type="InterPro" id="IPR000086">
    <property type="entry name" value="NUDIX_hydrolase_dom"/>
</dbReference>
<evidence type="ECO:0000256" key="6">
    <source>
        <dbReference type="ARBA" id="ARBA00023211"/>
    </source>
</evidence>
<sequence>MSEAELYTADVLETWLRHGLQHGPRSVRGDWQQRHATRQAAVLVGIVPRTEPMLLLTRRAEHLPKHPGQIAFPGGAVDATDADAIATALREAEEEVGLDAALVRPLGLLPPYITITQFNVTPVLALLDPQYRARACPDEVAEVFELPLLELLDTGRYEWRRIERNGRTGQSLFIECAGRTVWGATAGMLVQLAVLLGREEVVLPDQSLQQKP</sequence>
<evidence type="ECO:0000256" key="4">
    <source>
        <dbReference type="ARBA" id="ARBA00022801"/>
    </source>
</evidence>
<reference evidence="8 9" key="1">
    <citation type="submission" date="2020-10" db="EMBL/GenBank/DDBJ databases">
        <title>The genome sequence of Chitinilyticum litopenaei 4Y14.</title>
        <authorList>
            <person name="Liu Y."/>
        </authorList>
    </citation>
    <scope>NUCLEOTIDE SEQUENCE [LARGE SCALE GENOMIC DNA]</scope>
    <source>
        <strain evidence="8 9">4Y14</strain>
    </source>
</reference>
<keyword evidence="4" id="KW-0378">Hydrolase</keyword>
<protein>
    <submittedName>
        <fullName evidence="8">CoA pyrophosphatase</fullName>
    </submittedName>
</protein>